<name>A0A545AM80_9ACTN</name>
<evidence type="ECO:0000256" key="1">
    <source>
        <dbReference type="SAM" id="SignalP"/>
    </source>
</evidence>
<gene>
    <name evidence="2" type="ORF">FL583_24210</name>
</gene>
<reference evidence="2 3" key="1">
    <citation type="submission" date="2019-07" db="EMBL/GenBank/DDBJ databases">
        <title>Cryptosporangium phraense sp. nov., isolated from plant litter.</title>
        <authorList>
            <person name="Suriyachadkun C."/>
        </authorList>
    </citation>
    <scope>NUCLEOTIDE SEQUENCE [LARGE SCALE GENOMIC DNA]</scope>
    <source>
        <strain evidence="2 3">A-T 5661</strain>
    </source>
</reference>
<sequence>MTKIRTLVTATIGAACAIATVGLTASPAQAGAQVTGVYDRHYQRSAPRFYYDINVRSPQNSKLTLYYSTRLDNVRRFVSVRAGSGQGSLDECAKGRGVLPVGRYTVRFLRNFKAGNPVVRGDVWALSTQVCRNRKTVRNDLFIHSSGVPGTPFRHYRTLGCIKVDQADRARLAYAWRTAWGNTRGQLIVRRR</sequence>
<evidence type="ECO:0000313" key="3">
    <source>
        <dbReference type="Proteomes" id="UP000317982"/>
    </source>
</evidence>
<keyword evidence="3" id="KW-1185">Reference proteome</keyword>
<feature type="chain" id="PRO_5021827547" description="L,D-transpeptidase" evidence="1">
    <location>
        <begin position="31"/>
        <end position="192"/>
    </location>
</feature>
<dbReference type="Proteomes" id="UP000317982">
    <property type="component" value="Unassembled WGS sequence"/>
</dbReference>
<dbReference type="PROSITE" id="PS51257">
    <property type="entry name" value="PROKAR_LIPOPROTEIN"/>
    <property type="match status" value="1"/>
</dbReference>
<comment type="caution">
    <text evidence="2">The sequence shown here is derived from an EMBL/GenBank/DDBJ whole genome shotgun (WGS) entry which is preliminary data.</text>
</comment>
<dbReference type="AlphaFoldDB" id="A0A545AM80"/>
<keyword evidence="1" id="KW-0732">Signal</keyword>
<evidence type="ECO:0008006" key="4">
    <source>
        <dbReference type="Google" id="ProtNLM"/>
    </source>
</evidence>
<protein>
    <recommendedName>
        <fullName evidence="4">L,D-transpeptidase</fullName>
    </recommendedName>
</protein>
<evidence type="ECO:0000313" key="2">
    <source>
        <dbReference type="EMBL" id="TQS42416.1"/>
    </source>
</evidence>
<organism evidence="2 3">
    <name type="scientific">Cryptosporangium phraense</name>
    <dbReference type="NCBI Taxonomy" id="2593070"/>
    <lineage>
        <taxon>Bacteria</taxon>
        <taxon>Bacillati</taxon>
        <taxon>Actinomycetota</taxon>
        <taxon>Actinomycetes</taxon>
        <taxon>Cryptosporangiales</taxon>
        <taxon>Cryptosporangiaceae</taxon>
        <taxon>Cryptosporangium</taxon>
    </lineage>
</organism>
<feature type="signal peptide" evidence="1">
    <location>
        <begin position="1"/>
        <end position="30"/>
    </location>
</feature>
<dbReference type="InParanoid" id="A0A545AM80"/>
<proteinExistence type="predicted"/>
<dbReference type="RefSeq" id="WP_142707106.1">
    <property type="nucleotide sequence ID" value="NZ_VIRS01000018.1"/>
</dbReference>
<dbReference type="OrthoDB" id="4221737at2"/>
<dbReference type="EMBL" id="VIRS01000018">
    <property type="protein sequence ID" value="TQS42416.1"/>
    <property type="molecule type" value="Genomic_DNA"/>
</dbReference>
<accession>A0A545AM80</accession>